<keyword evidence="2" id="KW-1185">Reference proteome</keyword>
<sequence length="131" mass="14761">MNPQKPLLIIKVFLSRFVPLKMPTHYTYYGSESPGCVALLRRIFTLGMTSRCTANALCVIATSTFIATSAAMTKIFDCWKPEATQLGCSHLLYWLMMRCVAWLRSSLAAYTNPPYFRLRSTTYSLPATSES</sequence>
<dbReference type="Proteomes" id="UP000294933">
    <property type="component" value="Unassembled WGS sequence"/>
</dbReference>
<dbReference type="EMBL" id="ML170170">
    <property type="protein sequence ID" value="TDL23384.1"/>
    <property type="molecule type" value="Genomic_DNA"/>
</dbReference>
<protein>
    <submittedName>
        <fullName evidence="1">Uncharacterized protein</fullName>
    </submittedName>
</protein>
<accession>A0A4Y7Q752</accession>
<organism evidence="1 2">
    <name type="scientific">Rickenella mellea</name>
    <dbReference type="NCBI Taxonomy" id="50990"/>
    <lineage>
        <taxon>Eukaryota</taxon>
        <taxon>Fungi</taxon>
        <taxon>Dikarya</taxon>
        <taxon>Basidiomycota</taxon>
        <taxon>Agaricomycotina</taxon>
        <taxon>Agaricomycetes</taxon>
        <taxon>Hymenochaetales</taxon>
        <taxon>Rickenellaceae</taxon>
        <taxon>Rickenella</taxon>
    </lineage>
</organism>
<gene>
    <name evidence="1" type="ORF">BD410DRAFT_158124</name>
</gene>
<dbReference type="VEuPathDB" id="FungiDB:BD410DRAFT_158124"/>
<reference evidence="1 2" key="1">
    <citation type="submission" date="2018-06" db="EMBL/GenBank/DDBJ databases">
        <title>A transcriptomic atlas of mushroom development highlights an independent origin of complex multicellularity.</title>
        <authorList>
            <consortium name="DOE Joint Genome Institute"/>
            <person name="Krizsan K."/>
            <person name="Almasi E."/>
            <person name="Merenyi Z."/>
            <person name="Sahu N."/>
            <person name="Viragh M."/>
            <person name="Koszo T."/>
            <person name="Mondo S."/>
            <person name="Kiss B."/>
            <person name="Balint B."/>
            <person name="Kues U."/>
            <person name="Barry K."/>
            <person name="Hegedus J.C."/>
            <person name="Henrissat B."/>
            <person name="Johnson J."/>
            <person name="Lipzen A."/>
            <person name="Ohm R."/>
            <person name="Nagy I."/>
            <person name="Pangilinan J."/>
            <person name="Yan J."/>
            <person name="Xiong Y."/>
            <person name="Grigoriev I.V."/>
            <person name="Hibbett D.S."/>
            <person name="Nagy L.G."/>
        </authorList>
    </citation>
    <scope>NUCLEOTIDE SEQUENCE [LARGE SCALE GENOMIC DNA]</scope>
    <source>
        <strain evidence="1 2">SZMC22713</strain>
    </source>
</reference>
<evidence type="ECO:0000313" key="2">
    <source>
        <dbReference type="Proteomes" id="UP000294933"/>
    </source>
</evidence>
<name>A0A4Y7Q752_9AGAM</name>
<evidence type="ECO:0000313" key="1">
    <source>
        <dbReference type="EMBL" id="TDL23384.1"/>
    </source>
</evidence>
<proteinExistence type="predicted"/>
<dbReference type="AlphaFoldDB" id="A0A4Y7Q752"/>